<name>A0DMV1_PARTE</name>
<dbReference type="GeneID" id="5037550"/>
<proteinExistence type="predicted"/>
<dbReference type="OMA" id="HICEYFG"/>
<evidence type="ECO:0000313" key="2">
    <source>
        <dbReference type="Proteomes" id="UP000000600"/>
    </source>
</evidence>
<dbReference type="OrthoDB" id="10321138at2759"/>
<dbReference type="InParanoid" id="A0DMV1"/>
<dbReference type="RefSeq" id="XP_001451765.1">
    <property type="nucleotide sequence ID" value="XM_001451728.1"/>
</dbReference>
<organism evidence="1 2">
    <name type="scientific">Paramecium tetraurelia</name>
    <dbReference type="NCBI Taxonomy" id="5888"/>
    <lineage>
        <taxon>Eukaryota</taxon>
        <taxon>Sar</taxon>
        <taxon>Alveolata</taxon>
        <taxon>Ciliophora</taxon>
        <taxon>Intramacronucleata</taxon>
        <taxon>Oligohymenophorea</taxon>
        <taxon>Peniculida</taxon>
        <taxon>Parameciidae</taxon>
        <taxon>Paramecium</taxon>
    </lineage>
</organism>
<accession>A0DMV1</accession>
<gene>
    <name evidence="1" type="ORF">GSPATT00018572001</name>
</gene>
<dbReference type="EMBL" id="CT868507">
    <property type="protein sequence ID" value="CAK84368.1"/>
    <property type="molecule type" value="Genomic_DNA"/>
</dbReference>
<evidence type="ECO:0000313" key="1">
    <source>
        <dbReference type="EMBL" id="CAK84368.1"/>
    </source>
</evidence>
<keyword evidence="2" id="KW-1185">Reference proteome</keyword>
<dbReference type="HOGENOM" id="CLU_898517_0_0_1"/>
<reference evidence="1 2" key="1">
    <citation type="journal article" date="2006" name="Nature">
        <title>Global trends of whole-genome duplications revealed by the ciliate Paramecium tetraurelia.</title>
        <authorList>
            <consortium name="Genoscope"/>
            <person name="Aury J.-M."/>
            <person name="Jaillon O."/>
            <person name="Duret L."/>
            <person name="Noel B."/>
            <person name="Jubin C."/>
            <person name="Porcel B.M."/>
            <person name="Segurens B."/>
            <person name="Daubin V."/>
            <person name="Anthouard V."/>
            <person name="Aiach N."/>
            <person name="Arnaiz O."/>
            <person name="Billaut A."/>
            <person name="Beisson J."/>
            <person name="Blanc I."/>
            <person name="Bouhouche K."/>
            <person name="Camara F."/>
            <person name="Duharcourt S."/>
            <person name="Guigo R."/>
            <person name="Gogendeau D."/>
            <person name="Katinka M."/>
            <person name="Keller A.-M."/>
            <person name="Kissmehl R."/>
            <person name="Klotz C."/>
            <person name="Koll F."/>
            <person name="Le Moue A."/>
            <person name="Lepere C."/>
            <person name="Malinsky S."/>
            <person name="Nowacki M."/>
            <person name="Nowak J.K."/>
            <person name="Plattner H."/>
            <person name="Poulain J."/>
            <person name="Ruiz F."/>
            <person name="Serrano V."/>
            <person name="Zagulski M."/>
            <person name="Dessen P."/>
            <person name="Betermier M."/>
            <person name="Weissenbach J."/>
            <person name="Scarpelli C."/>
            <person name="Schachter V."/>
            <person name="Sperling L."/>
            <person name="Meyer E."/>
            <person name="Cohen J."/>
            <person name="Wincker P."/>
        </authorList>
    </citation>
    <scope>NUCLEOTIDE SEQUENCE [LARGE SCALE GENOMIC DNA]</scope>
    <source>
        <strain evidence="1 2">Stock d4-2</strain>
    </source>
</reference>
<protein>
    <submittedName>
        <fullName evidence="1">Uncharacterized protein</fullName>
    </submittedName>
</protein>
<dbReference type="Proteomes" id="UP000000600">
    <property type="component" value="Unassembled WGS sequence"/>
</dbReference>
<sequence length="325" mass="38705">MNQSLFESNFINKQHICEYFGNVVLLATDYLGETVLIFCNGEILTYQLIQQKQWVNTSLLKVTPQPEILSLNDYRLQLSGNGRKFFLLQVDDRHEFNVSIWHRGHKAKWIFQQSLKLISHSSFMSINLSGDALMIRQSNRIILWEFNQPQTKIARRQSLPFETYLAYFNENNNVIAAKVKNSVALLKKLNCMWVKYQNIKTEQVAYMQFYKNKLIIMSHFLQIYKMNEQLHFQLDKKINSKFFNNEPQFCLYMGSIVLAQLSSQDLEYHKLENNVWLQDEEYITGRFEAQQIVQSKDKKKLFFYRKRFGGIVFEKKNKIKQKIQE</sequence>
<dbReference type="KEGG" id="ptm:GSPATT00018572001"/>
<dbReference type="AlphaFoldDB" id="A0DMV1"/>